<comment type="caution">
    <text evidence="4">The sequence shown here is derived from an EMBL/GenBank/DDBJ whole genome shotgun (WGS) entry which is preliminary data.</text>
</comment>
<keyword evidence="5" id="KW-1185">Reference proteome</keyword>
<gene>
    <name evidence="4" type="ORF">DM01DRAFT_105667</name>
</gene>
<evidence type="ECO:0000256" key="3">
    <source>
        <dbReference type="ARBA" id="ARBA00023242"/>
    </source>
</evidence>
<protein>
    <submittedName>
        <fullName evidence="4">Uncharacterized protein</fullName>
    </submittedName>
</protein>
<dbReference type="AlphaFoldDB" id="A0A1X2GGQ1"/>
<sequence length="835" mass="93969">MNCLMELESYVEQHVLPWLPEIHGAKPALLDMEKYATESWAALLTYRAGEQSHLVFVVMKQKDQVFECIHAIQLPHVLNGVPAQSQSNLRVSTDNRVTFVTVGDSVTAVSMADYTICENYLSLQHSNHILSTIVPQHNTDSTVATTTTSSPSCTSECLVFTSASDVLTFKVKPNHMQKPSQADAQVHQLRSQLEQLVFFGANHRNPLLFPLAIDTDGKIGMVASGLASDIVNGGTSLMPLSMDIQVLLTQRLKFVKRIPEIIKSEGCLDQLHQSVLLQILRFAEACQIGVEIMNQWLELGQEESRKRELLELYWTTALDASDQSTLQRHLAEHMMNLPRYLEDDNGSVLNMLSTTLPPADYQELLLLISQGDTNIVYSLDLLRQAFERNYGVQYSENDKSVNIASILGHAFARVKAYLEHGSLADIHNREFLGQLSELGGFILSDCRSKAQGNSSHESLYHLEREAVIYTLWELGMSKTATELAKEHRFFTFLVEITDPDTDQAMIKQYVDTYGADFVKALLEHHLQRCDVSAILSMAMSYDELVADVIKDNPQVAWKYYLHRGQFLPMSQALMACIPTILSLERKKMTLSQAKLAVIAGYCEGPSARSLSSVQDLPEVQVILAELSLVEAEELFVAKCRDHFLISANSGVHIETILDGLASTLIKRDWKFELAALSDRLHRLLCGEALALPDFILVLCSLDNHGSDLENYFTALQLLVQFALDNNEDQIVAMLNILWGSIYIQDNWQEIDEHIRQNPDWHADVVIQQTVLYRFLRLCKQNALSDEWIRNPNDIDDCNEDTANTIGLLRLYCQCHHLPTYFELAIKTLASHSSAA</sequence>
<dbReference type="GO" id="GO:0017056">
    <property type="term" value="F:structural constituent of nuclear pore"/>
    <property type="evidence" value="ECO:0007669"/>
    <property type="project" value="InterPro"/>
</dbReference>
<evidence type="ECO:0000313" key="4">
    <source>
        <dbReference type="EMBL" id="ORX53248.1"/>
    </source>
</evidence>
<dbReference type="OrthoDB" id="103454at2759"/>
<dbReference type="InterPro" id="IPR037624">
    <property type="entry name" value="Nup133-like"/>
</dbReference>
<proteinExistence type="predicted"/>
<dbReference type="GO" id="GO:0016973">
    <property type="term" value="P:poly(A)+ mRNA export from nucleus"/>
    <property type="evidence" value="ECO:0007669"/>
    <property type="project" value="TreeGrafter"/>
</dbReference>
<dbReference type="STRING" id="101127.A0A1X2GGQ1"/>
<dbReference type="GO" id="GO:0031080">
    <property type="term" value="C:nuclear pore outer ring"/>
    <property type="evidence" value="ECO:0007669"/>
    <property type="project" value="TreeGrafter"/>
</dbReference>
<dbReference type="GO" id="GO:0006606">
    <property type="term" value="P:protein import into nucleus"/>
    <property type="evidence" value="ECO:0007669"/>
    <property type="project" value="TreeGrafter"/>
</dbReference>
<evidence type="ECO:0000256" key="2">
    <source>
        <dbReference type="ARBA" id="ARBA00022448"/>
    </source>
</evidence>
<dbReference type="Proteomes" id="UP000242146">
    <property type="component" value="Unassembled WGS sequence"/>
</dbReference>
<comment type="subcellular location">
    <subcellularLocation>
        <location evidence="1">Nucleus</location>
    </subcellularLocation>
</comment>
<dbReference type="GO" id="GO:0000972">
    <property type="term" value="P:transcription-dependent tethering of RNA polymerase II gene DNA at nuclear periphery"/>
    <property type="evidence" value="ECO:0007669"/>
    <property type="project" value="TreeGrafter"/>
</dbReference>
<accession>A0A1X2GGQ1</accession>
<dbReference type="EMBL" id="MCGT01000016">
    <property type="protein sequence ID" value="ORX53248.1"/>
    <property type="molecule type" value="Genomic_DNA"/>
</dbReference>
<evidence type="ECO:0000256" key="1">
    <source>
        <dbReference type="ARBA" id="ARBA00004123"/>
    </source>
</evidence>
<name>A0A1X2GGQ1_9FUNG</name>
<dbReference type="PANTHER" id="PTHR13405">
    <property type="entry name" value="NUCLEAR PORE COMPLEX PROTEIN NUP133"/>
    <property type="match status" value="1"/>
</dbReference>
<organism evidence="4 5">
    <name type="scientific">Hesseltinella vesiculosa</name>
    <dbReference type="NCBI Taxonomy" id="101127"/>
    <lineage>
        <taxon>Eukaryota</taxon>
        <taxon>Fungi</taxon>
        <taxon>Fungi incertae sedis</taxon>
        <taxon>Mucoromycota</taxon>
        <taxon>Mucoromycotina</taxon>
        <taxon>Mucoromycetes</taxon>
        <taxon>Mucorales</taxon>
        <taxon>Cunninghamellaceae</taxon>
        <taxon>Hesseltinella</taxon>
    </lineage>
</organism>
<keyword evidence="2" id="KW-0813">Transport</keyword>
<keyword evidence="3" id="KW-0539">Nucleus</keyword>
<dbReference type="PANTHER" id="PTHR13405:SF11">
    <property type="entry name" value="NUCLEAR PORE COMPLEX PROTEIN NUP133"/>
    <property type="match status" value="1"/>
</dbReference>
<reference evidence="4 5" key="1">
    <citation type="submission" date="2016-07" db="EMBL/GenBank/DDBJ databases">
        <title>Pervasive Adenine N6-methylation of Active Genes in Fungi.</title>
        <authorList>
            <consortium name="DOE Joint Genome Institute"/>
            <person name="Mondo S.J."/>
            <person name="Dannebaum R.O."/>
            <person name="Kuo R.C."/>
            <person name="Labutti K."/>
            <person name="Haridas S."/>
            <person name="Kuo A."/>
            <person name="Salamov A."/>
            <person name="Ahrendt S.R."/>
            <person name="Lipzen A."/>
            <person name="Sullivan W."/>
            <person name="Andreopoulos W.B."/>
            <person name="Clum A."/>
            <person name="Lindquist E."/>
            <person name="Daum C."/>
            <person name="Ramamoorthy G.K."/>
            <person name="Gryganskyi A."/>
            <person name="Culley D."/>
            <person name="Magnuson J.K."/>
            <person name="James T.Y."/>
            <person name="O'Malley M.A."/>
            <person name="Stajich J.E."/>
            <person name="Spatafora J.W."/>
            <person name="Visel A."/>
            <person name="Grigoriev I.V."/>
        </authorList>
    </citation>
    <scope>NUCLEOTIDE SEQUENCE [LARGE SCALE GENOMIC DNA]</scope>
    <source>
        <strain evidence="4 5">NRRL 3301</strain>
    </source>
</reference>
<evidence type="ECO:0000313" key="5">
    <source>
        <dbReference type="Proteomes" id="UP000242146"/>
    </source>
</evidence>